<keyword evidence="3" id="KW-0804">Transcription</keyword>
<evidence type="ECO:0000313" key="5">
    <source>
        <dbReference type="EMBL" id="SEP77079.1"/>
    </source>
</evidence>
<reference evidence="5 6" key="1">
    <citation type="submission" date="2016-10" db="EMBL/GenBank/DDBJ databases">
        <authorList>
            <person name="de Groot N.N."/>
        </authorList>
    </citation>
    <scope>NUCLEOTIDE SEQUENCE [LARGE SCALE GENOMIC DNA]</scope>
    <source>
        <strain evidence="5 6">DSM 15695</strain>
    </source>
</reference>
<keyword evidence="6" id="KW-1185">Reference proteome</keyword>
<feature type="domain" description="HTH marR-type" evidence="4">
    <location>
        <begin position="1"/>
        <end position="138"/>
    </location>
</feature>
<accession>A0A1H9AK94</accession>
<organism evidence="5 6">
    <name type="scientific">Ignavigranum ruoffiae</name>
    <dbReference type="NCBI Taxonomy" id="89093"/>
    <lineage>
        <taxon>Bacteria</taxon>
        <taxon>Bacillati</taxon>
        <taxon>Bacillota</taxon>
        <taxon>Bacilli</taxon>
        <taxon>Lactobacillales</taxon>
        <taxon>Aerococcaceae</taxon>
        <taxon>Ignavigranum</taxon>
    </lineage>
</organism>
<dbReference type="PANTHER" id="PTHR33164:SF56">
    <property type="entry name" value="HTH-TYPE TRANSCRIPTIONAL REGULATOR MHQR"/>
    <property type="match status" value="1"/>
</dbReference>
<dbReference type="RefSeq" id="WP_092570305.1">
    <property type="nucleotide sequence ID" value="NZ_CALUDV010000008.1"/>
</dbReference>
<protein>
    <submittedName>
        <fullName evidence="5">Transcriptional regulator, MarR family</fullName>
    </submittedName>
</protein>
<keyword evidence="1" id="KW-0805">Transcription regulation</keyword>
<dbReference type="GO" id="GO:0003677">
    <property type="term" value="F:DNA binding"/>
    <property type="evidence" value="ECO:0007669"/>
    <property type="project" value="UniProtKB-KW"/>
</dbReference>
<dbReference type="Pfam" id="PF22381">
    <property type="entry name" value="Staph_reg_Sar_Rot"/>
    <property type="match status" value="1"/>
</dbReference>
<dbReference type="InterPro" id="IPR000835">
    <property type="entry name" value="HTH_MarR-typ"/>
</dbReference>
<dbReference type="STRING" id="89093.SAMN04488558_1022"/>
<dbReference type="GO" id="GO:0003700">
    <property type="term" value="F:DNA-binding transcription factor activity"/>
    <property type="evidence" value="ECO:0007669"/>
    <property type="project" value="InterPro"/>
</dbReference>
<gene>
    <name evidence="5" type="ORF">SAMN04488558_1022</name>
</gene>
<evidence type="ECO:0000256" key="2">
    <source>
        <dbReference type="ARBA" id="ARBA00023125"/>
    </source>
</evidence>
<dbReference type="Gene3D" id="1.10.10.10">
    <property type="entry name" value="Winged helix-like DNA-binding domain superfamily/Winged helix DNA-binding domain"/>
    <property type="match status" value="1"/>
</dbReference>
<dbReference type="EMBL" id="FOEN01000002">
    <property type="protein sequence ID" value="SEP77079.1"/>
    <property type="molecule type" value="Genomic_DNA"/>
</dbReference>
<name>A0A1H9AK94_9LACT</name>
<dbReference type="Proteomes" id="UP000198833">
    <property type="component" value="Unassembled WGS sequence"/>
</dbReference>
<dbReference type="SUPFAM" id="SSF46785">
    <property type="entry name" value="Winged helix' DNA-binding domain"/>
    <property type="match status" value="1"/>
</dbReference>
<dbReference type="InterPro" id="IPR036390">
    <property type="entry name" value="WH_DNA-bd_sf"/>
</dbReference>
<dbReference type="AlphaFoldDB" id="A0A1H9AK94"/>
<dbReference type="InterPro" id="IPR055166">
    <property type="entry name" value="Transc_reg_Sar_Rot_HTH"/>
</dbReference>
<sequence length="138" mass="15838">MSHKEAALKSFIGIRRTSDRLLKLAKNDAKQYGLNINEFAVLEVLYHKGPSTVQLITEKILIANSSTTYIIDQLCLKDLVYRESSCQDRRVCIVHLTEKGRELIAKSFPCHADRIEEAFEDLEESEMKTLISLLKRIK</sequence>
<dbReference type="PANTHER" id="PTHR33164">
    <property type="entry name" value="TRANSCRIPTIONAL REGULATOR, MARR FAMILY"/>
    <property type="match status" value="1"/>
</dbReference>
<dbReference type="PRINTS" id="PR00598">
    <property type="entry name" value="HTHMARR"/>
</dbReference>
<dbReference type="InterPro" id="IPR039422">
    <property type="entry name" value="MarR/SlyA-like"/>
</dbReference>
<dbReference type="GO" id="GO:0006950">
    <property type="term" value="P:response to stress"/>
    <property type="evidence" value="ECO:0007669"/>
    <property type="project" value="TreeGrafter"/>
</dbReference>
<dbReference type="PROSITE" id="PS50995">
    <property type="entry name" value="HTH_MARR_2"/>
    <property type="match status" value="1"/>
</dbReference>
<evidence type="ECO:0000259" key="4">
    <source>
        <dbReference type="PROSITE" id="PS50995"/>
    </source>
</evidence>
<dbReference type="InterPro" id="IPR036388">
    <property type="entry name" value="WH-like_DNA-bd_sf"/>
</dbReference>
<proteinExistence type="predicted"/>
<keyword evidence="2" id="KW-0238">DNA-binding</keyword>
<evidence type="ECO:0000256" key="1">
    <source>
        <dbReference type="ARBA" id="ARBA00023015"/>
    </source>
</evidence>
<evidence type="ECO:0000256" key="3">
    <source>
        <dbReference type="ARBA" id="ARBA00023163"/>
    </source>
</evidence>
<evidence type="ECO:0000313" key="6">
    <source>
        <dbReference type="Proteomes" id="UP000198833"/>
    </source>
</evidence>
<dbReference type="OrthoDB" id="9799747at2"/>
<dbReference type="SMART" id="SM00347">
    <property type="entry name" value="HTH_MARR"/>
    <property type="match status" value="1"/>
</dbReference>